<feature type="chain" id="PRO_5033027723" evidence="2">
    <location>
        <begin position="16"/>
        <end position="209"/>
    </location>
</feature>
<feature type="signal peptide" evidence="2">
    <location>
        <begin position="1"/>
        <end position="15"/>
    </location>
</feature>
<reference evidence="3" key="1">
    <citation type="submission" date="2021-02" db="EMBL/GenBank/DDBJ databases">
        <authorList>
            <person name="Dougan E. K."/>
            <person name="Rhodes N."/>
            <person name="Thang M."/>
            <person name="Chan C."/>
        </authorList>
    </citation>
    <scope>NUCLEOTIDE SEQUENCE</scope>
</reference>
<organism evidence="3 4">
    <name type="scientific">Symbiodinium natans</name>
    <dbReference type="NCBI Taxonomy" id="878477"/>
    <lineage>
        <taxon>Eukaryota</taxon>
        <taxon>Sar</taxon>
        <taxon>Alveolata</taxon>
        <taxon>Dinophyceae</taxon>
        <taxon>Suessiales</taxon>
        <taxon>Symbiodiniaceae</taxon>
        <taxon>Symbiodinium</taxon>
    </lineage>
</organism>
<dbReference type="EMBL" id="CAJNDS010002768">
    <property type="protein sequence ID" value="CAE7590640.1"/>
    <property type="molecule type" value="Genomic_DNA"/>
</dbReference>
<dbReference type="OrthoDB" id="425419at2759"/>
<gene>
    <name evidence="3" type="ORF">SNAT2548_LOCUS33633</name>
</gene>
<keyword evidence="2" id="KW-0732">Signal</keyword>
<sequence>MLWYWYVVLFGVVEGVREVMELQTSDDQGRSDVCCCQSHMQENKAKARGGEDWQEVPINEGKCLIFKQLRPERPFWFHAAETNYRCCWTSGYFCTSSMSIMGSWNNGGDKVEGAAAQRACPISTSPRGTLGPPDKTFAFNREWANAEKSIVKMVAANTLATSVGAANAAGAGGLHVDVAQTVDHARSASETAEDARKSVRQHTSPNARP</sequence>
<evidence type="ECO:0000313" key="4">
    <source>
        <dbReference type="Proteomes" id="UP000604046"/>
    </source>
</evidence>
<comment type="caution">
    <text evidence="3">The sequence shown here is derived from an EMBL/GenBank/DDBJ whole genome shotgun (WGS) entry which is preliminary data.</text>
</comment>
<evidence type="ECO:0000313" key="3">
    <source>
        <dbReference type="EMBL" id="CAE7590640.1"/>
    </source>
</evidence>
<dbReference type="Proteomes" id="UP000604046">
    <property type="component" value="Unassembled WGS sequence"/>
</dbReference>
<evidence type="ECO:0000256" key="1">
    <source>
        <dbReference type="SAM" id="MobiDB-lite"/>
    </source>
</evidence>
<protein>
    <submittedName>
        <fullName evidence="3">Uncharacterized protein</fullName>
    </submittedName>
</protein>
<dbReference type="AlphaFoldDB" id="A0A812V0L2"/>
<feature type="region of interest" description="Disordered" evidence="1">
    <location>
        <begin position="182"/>
        <end position="209"/>
    </location>
</feature>
<proteinExistence type="predicted"/>
<name>A0A812V0L2_9DINO</name>
<feature type="compositionally biased region" description="Basic and acidic residues" evidence="1">
    <location>
        <begin position="183"/>
        <end position="197"/>
    </location>
</feature>
<accession>A0A812V0L2</accession>
<keyword evidence="4" id="KW-1185">Reference proteome</keyword>
<evidence type="ECO:0000256" key="2">
    <source>
        <dbReference type="SAM" id="SignalP"/>
    </source>
</evidence>